<dbReference type="Proteomes" id="UP000708208">
    <property type="component" value="Unassembled WGS sequence"/>
</dbReference>
<dbReference type="PROSITE" id="PS50192">
    <property type="entry name" value="T_SNARE"/>
    <property type="match status" value="1"/>
</dbReference>
<gene>
    <name evidence="21" type="ORF">AFUS01_LOCUS19230</name>
</gene>
<dbReference type="AlphaFoldDB" id="A0A8J2KSM0"/>
<evidence type="ECO:0000256" key="2">
    <source>
        <dbReference type="ARBA" id="ARBA00022448"/>
    </source>
</evidence>
<organism evidence="21 22">
    <name type="scientific">Allacma fusca</name>
    <dbReference type="NCBI Taxonomy" id="39272"/>
    <lineage>
        <taxon>Eukaryota</taxon>
        <taxon>Metazoa</taxon>
        <taxon>Ecdysozoa</taxon>
        <taxon>Arthropoda</taxon>
        <taxon>Hexapoda</taxon>
        <taxon>Collembola</taxon>
        <taxon>Symphypleona</taxon>
        <taxon>Sminthuridae</taxon>
        <taxon>Allacma</taxon>
    </lineage>
</organism>
<evidence type="ECO:0000256" key="8">
    <source>
        <dbReference type="ARBA" id="ARBA00022989"/>
    </source>
</evidence>
<evidence type="ECO:0000256" key="1">
    <source>
        <dbReference type="ARBA" id="ARBA00004389"/>
    </source>
</evidence>
<dbReference type="GO" id="GO:0005794">
    <property type="term" value="C:Golgi apparatus"/>
    <property type="evidence" value="ECO:0007669"/>
    <property type="project" value="UniProtKB-SubCell"/>
</dbReference>
<evidence type="ECO:0000256" key="7">
    <source>
        <dbReference type="ARBA" id="ARBA00022927"/>
    </source>
</evidence>
<keyword evidence="8 19" id="KW-1133">Transmembrane helix</keyword>
<evidence type="ECO:0000256" key="6">
    <source>
        <dbReference type="ARBA" id="ARBA00022892"/>
    </source>
</evidence>
<evidence type="ECO:0000256" key="4">
    <source>
        <dbReference type="ARBA" id="ARBA00022692"/>
    </source>
</evidence>
<evidence type="ECO:0000256" key="10">
    <source>
        <dbReference type="ARBA" id="ARBA00023054"/>
    </source>
</evidence>
<comment type="subcellular location">
    <subcellularLocation>
        <location evidence="14">Endomembrane system</location>
        <topology evidence="14">Single-pass type IV membrane protein</topology>
    </subcellularLocation>
    <subcellularLocation>
        <location evidence="1">Endoplasmic reticulum membrane</location>
        <topology evidence="1">Single-pass membrane protein</topology>
    </subcellularLocation>
    <subcellularLocation>
        <location evidence="12">Golgi apparatus</location>
        <location evidence="12">cis-Golgi network membrane</location>
    </subcellularLocation>
</comment>
<keyword evidence="11 19" id="KW-0472">Membrane</keyword>
<dbReference type="InterPro" id="IPR039899">
    <property type="entry name" value="BET1_SNARE"/>
</dbReference>
<evidence type="ECO:0000313" key="22">
    <source>
        <dbReference type="Proteomes" id="UP000708208"/>
    </source>
</evidence>
<feature type="transmembrane region" description="Helical" evidence="19">
    <location>
        <begin position="90"/>
        <end position="109"/>
    </location>
</feature>
<evidence type="ECO:0000256" key="16">
    <source>
        <dbReference type="ARBA" id="ARBA00063965"/>
    </source>
</evidence>
<evidence type="ECO:0000256" key="13">
    <source>
        <dbReference type="ARBA" id="ARBA00037962"/>
    </source>
</evidence>
<reference evidence="21" key="1">
    <citation type="submission" date="2021-06" db="EMBL/GenBank/DDBJ databases">
        <authorList>
            <person name="Hodson N. C."/>
            <person name="Mongue J. A."/>
            <person name="Jaron S. K."/>
        </authorList>
    </citation>
    <scope>NUCLEOTIDE SEQUENCE</scope>
</reference>
<keyword evidence="6" id="KW-0931">ER-Golgi transport</keyword>
<dbReference type="GO" id="GO:0016192">
    <property type="term" value="P:vesicle-mediated transport"/>
    <property type="evidence" value="ECO:0007669"/>
    <property type="project" value="UniProtKB-KW"/>
</dbReference>
<keyword evidence="9" id="KW-0333">Golgi apparatus</keyword>
<keyword evidence="22" id="KW-1185">Reference proteome</keyword>
<feature type="domain" description="T-SNARE coiled-coil homology" evidence="20">
    <location>
        <begin position="20"/>
        <end position="82"/>
    </location>
</feature>
<evidence type="ECO:0000313" key="21">
    <source>
        <dbReference type="EMBL" id="CAG7730601.1"/>
    </source>
</evidence>
<comment type="function">
    <text evidence="15">Required for vesicular transport from the ER to the Golgi complex. Functions as a SNARE involved in the docking process of ER-derived vesicles with the cis-Golgi membrane.</text>
</comment>
<evidence type="ECO:0000256" key="18">
    <source>
        <dbReference type="ARBA" id="ARBA00077825"/>
    </source>
</evidence>
<keyword evidence="4 19" id="KW-0812">Transmembrane</keyword>
<dbReference type="EMBL" id="CAJVCH010197057">
    <property type="protein sequence ID" value="CAG7730601.1"/>
    <property type="molecule type" value="Genomic_DNA"/>
</dbReference>
<keyword evidence="10" id="KW-0175">Coiled coil</keyword>
<evidence type="ECO:0000256" key="3">
    <source>
        <dbReference type="ARBA" id="ARBA00022553"/>
    </source>
</evidence>
<dbReference type="OrthoDB" id="261831at2759"/>
<keyword evidence="2" id="KW-0813">Transport</keyword>
<keyword evidence="3" id="KW-0597">Phosphoprotein</keyword>
<keyword evidence="5" id="KW-0256">Endoplasmic reticulum</keyword>
<evidence type="ECO:0000256" key="14">
    <source>
        <dbReference type="ARBA" id="ARBA00046280"/>
    </source>
</evidence>
<dbReference type="GO" id="GO:0015031">
    <property type="term" value="P:protein transport"/>
    <property type="evidence" value="ECO:0007669"/>
    <property type="project" value="UniProtKB-KW"/>
</dbReference>
<evidence type="ECO:0000256" key="19">
    <source>
        <dbReference type="SAM" id="Phobius"/>
    </source>
</evidence>
<dbReference type="InterPro" id="IPR000727">
    <property type="entry name" value="T_SNARE_dom"/>
</dbReference>
<dbReference type="CDD" id="cd15853">
    <property type="entry name" value="SNARE_Bet1"/>
    <property type="match status" value="1"/>
</dbReference>
<keyword evidence="7" id="KW-0653">Protein transport</keyword>
<evidence type="ECO:0000256" key="9">
    <source>
        <dbReference type="ARBA" id="ARBA00023034"/>
    </source>
</evidence>
<dbReference type="GO" id="GO:0005789">
    <property type="term" value="C:endoplasmic reticulum membrane"/>
    <property type="evidence" value="ECO:0007669"/>
    <property type="project" value="UniProtKB-SubCell"/>
</dbReference>
<comment type="similarity">
    <text evidence="13">Belongs to the BET1 family.</text>
</comment>
<name>A0A8J2KSM0_9HEXA</name>
<evidence type="ECO:0000256" key="17">
    <source>
        <dbReference type="ARBA" id="ARBA00071590"/>
    </source>
</evidence>
<evidence type="ECO:0000259" key="20">
    <source>
        <dbReference type="PROSITE" id="PS50192"/>
    </source>
</evidence>
<comment type="subunit">
    <text evidence="16">Interacts with SNARE complex members GOSR2, SEC22B and STX5. Interacts with LMAN1/ERGIC53. Interacts with STX17.</text>
</comment>
<proteinExistence type="inferred from homology"/>
<dbReference type="SMART" id="SM00397">
    <property type="entry name" value="t_SNARE"/>
    <property type="match status" value="1"/>
</dbReference>
<evidence type="ECO:0000256" key="12">
    <source>
        <dbReference type="ARBA" id="ARBA00024188"/>
    </source>
</evidence>
<dbReference type="FunFam" id="1.20.5.110:FF:000026">
    <property type="entry name" value="BET1 homolog"/>
    <property type="match status" value="1"/>
</dbReference>
<comment type="caution">
    <text evidence="21">The sequence shown here is derived from an EMBL/GenBank/DDBJ whole genome shotgun (WGS) entry which is preliminary data.</text>
</comment>
<evidence type="ECO:0000256" key="15">
    <source>
        <dbReference type="ARBA" id="ARBA00054011"/>
    </source>
</evidence>
<dbReference type="PANTHER" id="PTHR12791">
    <property type="entry name" value="GOLGI SNARE BET1-RELATED"/>
    <property type="match status" value="1"/>
</dbReference>
<evidence type="ECO:0000256" key="11">
    <source>
        <dbReference type="ARBA" id="ARBA00023136"/>
    </source>
</evidence>
<sequence>MYRKNNNPQSGGFNGYMADSAVETENDRLTDELKDKIRRMKVLSIDIGTEVKSQNQYLREMDDDFDNAGGFLGKAMNRVKSLAKGSHNYIILYLFLFSLFVFLLLWLIIKFN</sequence>
<protein>
    <recommendedName>
        <fullName evidence="17">BET1 homolog</fullName>
    </recommendedName>
    <alternativeName>
        <fullName evidence="18">Golgi vesicular membrane-trafficking protein p18</fullName>
    </alternativeName>
</protein>
<evidence type="ECO:0000256" key="5">
    <source>
        <dbReference type="ARBA" id="ARBA00022824"/>
    </source>
</evidence>
<accession>A0A8J2KSM0</accession>